<sequence length="210" mass="23204">MKTCLIVDDHPIVRIGLARVLAGCLPDWACLEAGTLAEARRLLEQHAVGLVLLDLRLGGEQGADLLPWACRHYPETPVLVMSMHDEAALVEQVLAAGARGYLLKDMAAVMLEQAVDAVLAGRRHVPEVLAQKLFFRRLEGQGMDSLTPRECQVFQLLADGLSKTVMAERLGLSPNTVETYRQRLRVKLGACDNLQLVRMAVQHYRSQPGF</sequence>
<accession>A0A5C1DJR8</accession>
<evidence type="ECO:0000256" key="1">
    <source>
        <dbReference type="ARBA" id="ARBA00022553"/>
    </source>
</evidence>
<dbReference type="SMART" id="SM00448">
    <property type="entry name" value="REC"/>
    <property type="match status" value="1"/>
</dbReference>
<dbReference type="InterPro" id="IPR036388">
    <property type="entry name" value="WH-like_DNA-bd_sf"/>
</dbReference>
<protein>
    <submittedName>
        <fullName evidence="6">Response regulator transcription factor</fullName>
    </submittedName>
</protein>
<dbReference type="Gene3D" id="3.40.50.2300">
    <property type="match status" value="1"/>
</dbReference>
<dbReference type="InterPro" id="IPR001789">
    <property type="entry name" value="Sig_transdc_resp-reg_receiver"/>
</dbReference>
<dbReference type="PRINTS" id="PR00038">
    <property type="entry name" value="HTHLUXR"/>
</dbReference>
<dbReference type="InterPro" id="IPR011006">
    <property type="entry name" value="CheY-like_superfamily"/>
</dbReference>
<dbReference type="SMART" id="SM00421">
    <property type="entry name" value="HTH_LUXR"/>
    <property type="match status" value="1"/>
</dbReference>
<organism evidence="6 7">
    <name type="scientific">Chromobacterium paludis</name>
    <dbReference type="NCBI Taxonomy" id="2605945"/>
    <lineage>
        <taxon>Bacteria</taxon>
        <taxon>Pseudomonadati</taxon>
        <taxon>Pseudomonadota</taxon>
        <taxon>Betaproteobacteria</taxon>
        <taxon>Neisseriales</taxon>
        <taxon>Chromobacteriaceae</taxon>
        <taxon>Chromobacterium</taxon>
    </lineage>
</organism>
<keyword evidence="7" id="KW-1185">Reference proteome</keyword>
<evidence type="ECO:0000259" key="5">
    <source>
        <dbReference type="PROSITE" id="PS50110"/>
    </source>
</evidence>
<dbReference type="CDD" id="cd06170">
    <property type="entry name" value="LuxR_C_like"/>
    <property type="match status" value="1"/>
</dbReference>
<dbReference type="Gene3D" id="1.10.10.10">
    <property type="entry name" value="Winged helix-like DNA-binding domain superfamily/Winged helix DNA-binding domain"/>
    <property type="match status" value="1"/>
</dbReference>
<name>A0A5C1DJR8_9NEIS</name>
<dbReference type="CDD" id="cd17535">
    <property type="entry name" value="REC_NarL-like"/>
    <property type="match status" value="1"/>
</dbReference>
<dbReference type="Proteomes" id="UP000322079">
    <property type="component" value="Chromosome"/>
</dbReference>
<feature type="domain" description="HTH luxR-type" evidence="4">
    <location>
        <begin position="139"/>
        <end position="204"/>
    </location>
</feature>
<evidence type="ECO:0000256" key="2">
    <source>
        <dbReference type="ARBA" id="ARBA00023125"/>
    </source>
</evidence>
<proteinExistence type="predicted"/>
<dbReference type="GO" id="GO:0003677">
    <property type="term" value="F:DNA binding"/>
    <property type="evidence" value="ECO:0007669"/>
    <property type="project" value="UniProtKB-KW"/>
</dbReference>
<dbReference type="GO" id="GO:0006355">
    <property type="term" value="P:regulation of DNA-templated transcription"/>
    <property type="evidence" value="ECO:0007669"/>
    <property type="project" value="InterPro"/>
</dbReference>
<dbReference type="PROSITE" id="PS50110">
    <property type="entry name" value="RESPONSE_REGULATORY"/>
    <property type="match status" value="1"/>
</dbReference>
<dbReference type="PANTHER" id="PTHR43214:SF43">
    <property type="entry name" value="TWO-COMPONENT RESPONSE REGULATOR"/>
    <property type="match status" value="1"/>
</dbReference>
<dbReference type="InterPro" id="IPR016032">
    <property type="entry name" value="Sig_transdc_resp-reg_C-effctor"/>
</dbReference>
<evidence type="ECO:0000259" key="4">
    <source>
        <dbReference type="PROSITE" id="PS50043"/>
    </source>
</evidence>
<feature type="domain" description="Response regulatory" evidence="5">
    <location>
        <begin position="3"/>
        <end position="119"/>
    </location>
</feature>
<dbReference type="EMBL" id="CP043473">
    <property type="protein sequence ID" value="QEL56297.1"/>
    <property type="molecule type" value="Genomic_DNA"/>
</dbReference>
<feature type="modified residue" description="4-aspartylphosphate" evidence="3">
    <location>
        <position position="54"/>
    </location>
</feature>
<keyword evidence="2" id="KW-0238">DNA-binding</keyword>
<dbReference type="SUPFAM" id="SSF52172">
    <property type="entry name" value="CheY-like"/>
    <property type="match status" value="1"/>
</dbReference>
<dbReference type="KEGG" id="chrm:FYK34_12390"/>
<keyword evidence="1 3" id="KW-0597">Phosphoprotein</keyword>
<dbReference type="AlphaFoldDB" id="A0A5C1DJR8"/>
<dbReference type="Pfam" id="PF00072">
    <property type="entry name" value="Response_reg"/>
    <property type="match status" value="1"/>
</dbReference>
<dbReference type="Pfam" id="PF00196">
    <property type="entry name" value="GerE"/>
    <property type="match status" value="1"/>
</dbReference>
<gene>
    <name evidence="6" type="ORF">FYK34_12390</name>
</gene>
<dbReference type="SUPFAM" id="SSF46894">
    <property type="entry name" value="C-terminal effector domain of the bipartite response regulators"/>
    <property type="match status" value="1"/>
</dbReference>
<dbReference type="PROSITE" id="PS50043">
    <property type="entry name" value="HTH_LUXR_2"/>
    <property type="match status" value="1"/>
</dbReference>
<evidence type="ECO:0000313" key="6">
    <source>
        <dbReference type="EMBL" id="QEL56297.1"/>
    </source>
</evidence>
<evidence type="ECO:0000256" key="3">
    <source>
        <dbReference type="PROSITE-ProRule" id="PRU00169"/>
    </source>
</evidence>
<dbReference type="PANTHER" id="PTHR43214">
    <property type="entry name" value="TWO-COMPONENT RESPONSE REGULATOR"/>
    <property type="match status" value="1"/>
</dbReference>
<dbReference type="GO" id="GO:0000160">
    <property type="term" value="P:phosphorelay signal transduction system"/>
    <property type="evidence" value="ECO:0007669"/>
    <property type="project" value="InterPro"/>
</dbReference>
<dbReference type="InterPro" id="IPR000792">
    <property type="entry name" value="Tscrpt_reg_LuxR_C"/>
</dbReference>
<reference evidence="6 7" key="1">
    <citation type="submission" date="2019-08" db="EMBL/GenBank/DDBJ databases">
        <title>Chromobacterium paludis, a novel bacterium isolated from a Maryland marsh pond.</title>
        <authorList>
            <person name="Blackburn M.B."/>
            <person name="Gundersen-Rindal D.E."/>
        </authorList>
    </citation>
    <scope>NUCLEOTIDE SEQUENCE [LARGE SCALE GENOMIC DNA]</scope>
    <source>
        <strain evidence="7">IIBBL 257-1</strain>
    </source>
</reference>
<dbReference type="RefSeq" id="WP_149296882.1">
    <property type="nucleotide sequence ID" value="NZ_CP043473.1"/>
</dbReference>
<dbReference type="InterPro" id="IPR039420">
    <property type="entry name" value="WalR-like"/>
</dbReference>
<evidence type="ECO:0000313" key="7">
    <source>
        <dbReference type="Proteomes" id="UP000322079"/>
    </source>
</evidence>
<dbReference type="InterPro" id="IPR058245">
    <property type="entry name" value="NreC/VraR/RcsB-like_REC"/>
</dbReference>